<dbReference type="AlphaFoldDB" id="A0ABD6EV34"/>
<comment type="caution">
    <text evidence="1">The sequence shown here is derived from an EMBL/GenBank/DDBJ whole genome shotgun (WGS) entry which is preliminary data.</text>
</comment>
<evidence type="ECO:0000313" key="1">
    <source>
        <dbReference type="EMBL" id="MFH4983206.1"/>
    </source>
</evidence>
<accession>A0ABD6EV34</accession>
<dbReference type="InterPro" id="IPR045851">
    <property type="entry name" value="AMP-bd_C_sf"/>
</dbReference>
<dbReference type="Gene3D" id="3.40.50.12780">
    <property type="entry name" value="N-terminal domain of ligase-like"/>
    <property type="match status" value="1"/>
</dbReference>
<dbReference type="Proteomes" id="UP001608902">
    <property type="component" value="Unassembled WGS sequence"/>
</dbReference>
<dbReference type="PANTHER" id="PTHR22754">
    <property type="entry name" value="DISCO-INTERACTING PROTEIN 2 DIP2 -RELATED"/>
    <property type="match status" value="1"/>
</dbReference>
<evidence type="ECO:0000313" key="2">
    <source>
        <dbReference type="Proteomes" id="UP001608902"/>
    </source>
</evidence>
<proteinExistence type="predicted"/>
<gene>
    <name evidence="1" type="ORF">AB6A40_009915</name>
</gene>
<evidence type="ECO:0008006" key="3">
    <source>
        <dbReference type="Google" id="ProtNLM"/>
    </source>
</evidence>
<dbReference type="SUPFAM" id="SSF56801">
    <property type="entry name" value="Acetyl-CoA synthetase-like"/>
    <property type="match status" value="1"/>
</dbReference>
<organism evidence="1 2">
    <name type="scientific">Gnathostoma spinigerum</name>
    <dbReference type="NCBI Taxonomy" id="75299"/>
    <lineage>
        <taxon>Eukaryota</taxon>
        <taxon>Metazoa</taxon>
        <taxon>Ecdysozoa</taxon>
        <taxon>Nematoda</taxon>
        <taxon>Chromadorea</taxon>
        <taxon>Rhabditida</taxon>
        <taxon>Spirurina</taxon>
        <taxon>Gnathostomatomorpha</taxon>
        <taxon>Gnathostomatoidea</taxon>
        <taxon>Gnathostomatidae</taxon>
        <taxon>Gnathostoma</taxon>
    </lineage>
</organism>
<name>A0ABD6EV34_9BILA</name>
<keyword evidence="2" id="KW-1185">Reference proteome</keyword>
<dbReference type="PANTHER" id="PTHR22754:SF32">
    <property type="entry name" value="DISCO-INTERACTING PROTEIN 2"/>
    <property type="match status" value="1"/>
</dbReference>
<dbReference type="EMBL" id="JBGFUD010011442">
    <property type="protein sequence ID" value="MFH4983206.1"/>
    <property type="molecule type" value="Genomic_DNA"/>
</dbReference>
<protein>
    <recommendedName>
        <fullName evidence="3">AMP-dependent synthetase/ligase domain-containing protein</fullName>
    </recommendedName>
</protein>
<dbReference type="InterPro" id="IPR042099">
    <property type="entry name" value="ANL_N_sf"/>
</dbReference>
<dbReference type="Gene3D" id="3.30.300.30">
    <property type="match status" value="1"/>
</dbReference>
<reference evidence="1 2" key="1">
    <citation type="submission" date="2024-08" db="EMBL/GenBank/DDBJ databases">
        <title>Gnathostoma spinigerum genome.</title>
        <authorList>
            <person name="Gonzalez-Bertolin B."/>
            <person name="Monzon S."/>
            <person name="Zaballos A."/>
            <person name="Jimenez P."/>
            <person name="Dekumyoy P."/>
            <person name="Varona S."/>
            <person name="Cuesta I."/>
            <person name="Sumanam S."/>
            <person name="Adisakwattana P."/>
            <person name="Gasser R.B."/>
            <person name="Hernandez-Gonzalez A."/>
            <person name="Young N.D."/>
            <person name="Perteguer M.J."/>
        </authorList>
    </citation>
    <scope>NUCLEOTIDE SEQUENCE [LARGE SCALE GENOMIC DNA]</scope>
    <source>
        <strain evidence="1">AL3</strain>
        <tissue evidence="1">Liver</tissue>
    </source>
</reference>
<sequence length="264" mass="28943">MSRVLQAIDSIHQAGIYCLALVPSNQLPKTPLGGIHVSETRQRFLDGCLHPETLLMCPHSYVINLPKPREQQVDVGPAAVFVGNIVQGARIAGAKGRDIGPCEENKGIYLIDILRHRAVTSPDHILHTQLNSKGTEVDSVTCLQLLRKAERIAALLIDSGHVSPGDHVALVFPHGVDLIAAFLRMPVRRCCASLYSATTFTKSSSNSDHCQNDRRRFESDCYAFNIISDQASVATFILSSEVTPHLLRACTARVSNCVWKKRGN</sequence>